<reference evidence="1 2" key="1">
    <citation type="submission" date="2021-03" db="EMBL/GenBank/DDBJ databases">
        <title>Complete genome of Polaribacter_sp.G4M1.</title>
        <authorList>
            <person name="Jeong S.W."/>
            <person name="Bae J.W."/>
        </authorList>
    </citation>
    <scope>NUCLEOTIDE SEQUENCE [LARGE SCALE GENOMIC DNA]</scope>
    <source>
        <strain evidence="1 2">G4M1</strain>
    </source>
</reference>
<evidence type="ECO:0000313" key="2">
    <source>
        <dbReference type="Proteomes" id="UP000663935"/>
    </source>
</evidence>
<evidence type="ECO:0000313" key="1">
    <source>
        <dbReference type="EMBL" id="QTD37970.1"/>
    </source>
</evidence>
<proteinExistence type="predicted"/>
<accession>A0ABX7SUQ8</accession>
<gene>
    <name evidence="1" type="ORF">JL193_01300</name>
</gene>
<dbReference type="Proteomes" id="UP000663935">
    <property type="component" value="Chromosome"/>
</dbReference>
<protein>
    <recommendedName>
        <fullName evidence="3">Gliding motility-associated lipoprotein GldD</fullName>
    </recommendedName>
</protein>
<dbReference type="RefSeq" id="WP_207972117.1">
    <property type="nucleotide sequence ID" value="NZ_CP071795.1"/>
</dbReference>
<dbReference type="EMBL" id="CP071795">
    <property type="protein sequence ID" value="QTD37970.1"/>
    <property type="molecule type" value="Genomic_DNA"/>
</dbReference>
<evidence type="ECO:0008006" key="3">
    <source>
        <dbReference type="Google" id="ProtNLM"/>
    </source>
</evidence>
<organism evidence="1 2">
    <name type="scientific">Polaribacter batillariae</name>
    <dbReference type="NCBI Taxonomy" id="2808900"/>
    <lineage>
        <taxon>Bacteria</taxon>
        <taxon>Pseudomonadati</taxon>
        <taxon>Bacteroidota</taxon>
        <taxon>Flavobacteriia</taxon>
        <taxon>Flavobacteriales</taxon>
        <taxon>Flavobacteriaceae</taxon>
    </lineage>
</organism>
<keyword evidence="2" id="KW-1185">Reference proteome</keyword>
<sequence length="184" mass="21318">MKHFILGIAATLLLYSCHRRTDLQKECDCKEVFVENLEEIKDAKHLFSLQIPKDWKTNLYTDARQSSIYCADTIKELTKSLLLDVNYINTSVIFTDIFKLKIEQENLSKKHIQTKAKEITFLNKPSYYTVSIGKKGTFKYRILQIFTKLDAENSLMATAQIYGDSLVNRRICKAISLLEKIKIP</sequence>
<dbReference type="PROSITE" id="PS51257">
    <property type="entry name" value="PROKAR_LIPOPROTEIN"/>
    <property type="match status" value="1"/>
</dbReference>
<name>A0ABX7SUQ8_9FLAO</name>